<dbReference type="SUPFAM" id="SSF53335">
    <property type="entry name" value="S-adenosyl-L-methionine-dependent methyltransferases"/>
    <property type="match status" value="1"/>
</dbReference>
<dbReference type="Pfam" id="PF05050">
    <property type="entry name" value="Methyltransf_21"/>
    <property type="match status" value="1"/>
</dbReference>
<dbReference type="PANTHER" id="PTHR34203">
    <property type="entry name" value="METHYLTRANSFERASE, FKBM FAMILY PROTEIN"/>
    <property type="match status" value="1"/>
</dbReference>
<dbReference type="EMBL" id="MN740785">
    <property type="protein sequence ID" value="QHU11441.1"/>
    <property type="molecule type" value="Genomic_DNA"/>
</dbReference>
<dbReference type="Gene3D" id="3.40.50.150">
    <property type="entry name" value="Vaccinia Virus protein VP39"/>
    <property type="match status" value="1"/>
</dbReference>
<dbReference type="AlphaFoldDB" id="A0A6C0K2S5"/>
<organism evidence="2">
    <name type="scientific">viral metagenome</name>
    <dbReference type="NCBI Taxonomy" id="1070528"/>
    <lineage>
        <taxon>unclassified sequences</taxon>
        <taxon>metagenomes</taxon>
        <taxon>organismal metagenomes</taxon>
    </lineage>
</organism>
<evidence type="ECO:0000313" key="2">
    <source>
        <dbReference type="EMBL" id="QHU11441.1"/>
    </source>
</evidence>
<sequence length="204" mass="23381">MYHHQTIVQIGSHIGNTSNDPIFHLVDETTRLVLVEPVPSLFATLKDNYTTRFPNHPHLIFINKAVSSFVGTIELTVPSDKNDFNTLPFWANQLSSVHRDHAQKHIEGLITETITVPTTTISEIIQEHQINTIDLLHIDTEGHDFIILMNYDFHLLPKEVMFECKHMSDEQYETLSTRLVGLGYSNVFKNYEDAKFALAMPNHD</sequence>
<dbReference type="InterPro" id="IPR029063">
    <property type="entry name" value="SAM-dependent_MTases_sf"/>
</dbReference>
<protein>
    <recommendedName>
        <fullName evidence="1">Methyltransferase FkbM domain-containing protein</fullName>
    </recommendedName>
</protein>
<dbReference type="PANTHER" id="PTHR34203:SF15">
    <property type="entry name" value="SLL1173 PROTEIN"/>
    <property type="match status" value="1"/>
</dbReference>
<evidence type="ECO:0000259" key="1">
    <source>
        <dbReference type="Pfam" id="PF05050"/>
    </source>
</evidence>
<name>A0A6C0K2S5_9ZZZZ</name>
<accession>A0A6C0K2S5</accession>
<reference evidence="2" key="1">
    <citation type="journal article" date="2020" name="Nature">
        <title>Giant virus diversity and host interactions through global metagenomics.</title>
        <authorList>
            <person name="Schulz F."/>
            <person name="Roux S."/>
            <person name="Paez-Espino D."/>
            <person name="Jungbluth S."/>
            <person name="Walsh D.A."/>
            <person name="Denef V.J."/>
            <person name="McMahon K.D."/>
            <person name="Konstantinidis K.T."/>
            <person name="Eloe-Fadrosh E.A."/>
            <person name="Kyrpides N.C."/>
            <person name="Woyke T."/>
        </authorList>
    </citation>
    <scope>NUCLEOTIDE SEQUENCE</scope>
    <source>
        <strain evidence="2">GVMAG-S-1101169-75</strain>
    </source>
</reference>
<dbReference type="InterPro" id="IPR006342">
    <property type="entry name" value="FkbM_mtfrase"/>
</dbReference>
<proteinExistence type="predicted"/>
<dbReference type="InterPro" id="IPR052514">
    <property type="entry name" value="SAM-dependent_MTase"/>
</dbReference>
<feature type="domain" description="Methyltransferase FkbM" evidence="1">
    <location>
        <begin position="9"/>
        <end position="153"/>
    </location>
</feature>
<dbReference type="NCBIfam" id="TIGR01444">
    <property type="entry name" value="fkbM_fam"/>
    <property type="match status" value="1"/>
</dbReference>